<gene>
    <name evidence="1" type="ORF">D6858_10275</name>
</gene>
<protein>
    <submittedName>
        <fullName evidence="1">Uncharacterized protein</fullName>
    </submittedName>
</protein>
<evidence type="ECO:0000313" key="1">
    <source>
        <dbReference type="EMBL" id="RJX66759.1"/>
    </source>
</evidence>
<evidence type="ECO:0000313" key="2">
    <source>
        <dbReference type="Proteomes" id="UP000284322"/>
    </source>
</evidence>
<reference evidence="1 2" key="1">
    <citation type="submission" date="2018-09" db="EMBL/GenBank/DDBJ databases">
        <title>Altererythrobacter sp.Ery1 and Ery12, the genome sequencing of novel strains in genus Alterythrobacter.</title>
        <authorList>
            <person name="Cheng H."/>
            <person name="Wu Y.-H."/>
            <person name="Fang C."/>
            <person name="Xu X.-W."/>
        </authorList>
    </citation>
    <scope>NUCLEOTIDE SEQUENCE [LARGE SCALE GENOMIC DNA]</scope>
    <source>
        <strain evidence="1 2">Ery12</strain>
    </source>
</reference>
<proteinExistence type="predicted"/>
<dbReference type="EMBL" id="RAHJ01000019">
    <property type="protein sequence ID" value="RJX66759.1"/>
    <property type="molecule type" value="Genomic_DNA"/>
</dbReference>
<dbReference type="Proteomes" id="UP000284322">
    <property type="component" value="Unassembled WGS sequence"/>
</dbReference>
<organism evidence="1 2">
    <name type="scientific">Tsuneonella suprasediminis</name>
    <dbReference type="NCBI Taxonomy" id="2306996"/>
    <lineage>
        <taxon>Bacteria</taxon>
        <taxon>Pseudomonadati</taxon>
        <taxon>Pseudomonadota</taxon>
        <taxon>Alphaproteobacteria</taxon>
        <taxon>Sphingomonadales</taxon>
        <taxon>Erythrobacteraceae</taxon>
        <taxon>Tsuneonella</taxon>
    </lineage>
</organism>
<comment type="caution">
    <text evidence="1">The sequence shown here is derived from an EMBL/GenBank/DDBJ whole genome shotgun (WGS) entry which is preliminary data.</text>
</comment>
<dbReference type="AlphaFoldDB" id="A0A419QZV0"/>
<keyword evidence="2" id="KW-1185">Reference proteome</keyword>
<sequence length="196" mass="22457">MRIDAEHRIGRKTRGHFIERQLLRQAGTAHRFVSSGGLQHQSAIGTGADHRILRYFLARGGIGAGDRHPVAQRTIHQRGGAKQVCVAVFLYRPAGQAGDDGADSNHPFGHAIEAHRRFARWKSNGARLAHHRKAPRPVAVHRLIRPALRIAIDSHRQMLRRRSFHRRARGLRHGWRCRQRQRQCRRYQEAHSRPPA</sequence>
<accession>A0A419QZV0</accession>
<name>A0A419QZV0_9SPHN</name>